<reference evidence="3 4" key="1">
    <citation type="submission" date="2019-03" db="EMBL/GenBank/DDBJ databases">
        <title>Efficiently degradation of phenoxyalkanoic acid herbicides by Cupriavidus oxalaticus strain X32.</title>
        <authorList>
            <person name="Sheng X."/>
        </authorList>
    </citation>
    <scope>NUCLEOTIDE SEQUENCE [LARGE SCALE GENOMIC DNA]</scope>
    <source>
        <strain evidence="3 4">X32</strain>
        <plasmid evidence="3 4">unnamed1</plasmid>
    </source>
</reference>
<geneLocation type="plasmid" evidence="3">
    <name>unnamed1</name>
</geneLocation>
<dbReference type="InterPro" id="IPR008979">
    <property type="entry name" value="Galactose-bd-like_sf"/>
</dbReference>
<protein>
    <submittedName>
        <fullName evidence="3">CocE/NonD family hydrolase</fullName>
    </submittedName>
</protein>
<dbReference type="Gene3D" id="3.40.50.1820">
    <property type="entry name" value="alpha/beta hydrolase"/>
    <property type="match status" value="2"/>
</dbReference>
<dbReference type="NCBIfam" id="TIGR00976">
    <property type="entry name" value="CocE_NonD"/>
    <property type="match status" value="1"/>
</dbReference>
<dbReference type="SUPFAM" id="SSF49785">
    <property type="entry name" value="Galactose-binding domain-like"/>
    <property type="match status" value="1"/>
</dbReference>
<dbReference type="KEGG" id="cox:E0W60_29070"/>
<keyword evidence="1 3" id="KW-0378">Hydrolase</keyword>
<sequence length="411" mass="43840">MPVLWCNTRGAQGTNGGSPTGPESKADVDMFSTQEARDGYDVIEWIAAQNWSTGKVGQIGSSYGGIMSLAVAGQMPPHLAASIPVMGVRDQYQWAYPGGIQDVRGGSTLPVIANCSSAAGEPTCSARMTAAFTSHPNFDDYWAARAVDVASIKVPMLFVQGLQDFMMAYYDNRNAVIGDRSNVATVIGPWPHSVPEQTSPELKNVYLAWFDRWVADMPNVPETPKVALKGLQGQDWDGFAAWPPKSSEPKTFYLTNSGLEQNAPSAGTLQYAIDTSGNTTGLTLATTFSSATTLAGPVEISLPLSFTASDANVIANIYARRNGEQINLGWAAYKKASHLESDAGPSPRVPGRTYLYKISVPSKFYAFQPGDSMVLSVVSSDKIVASDSPAGTVTVTLGKDAYVRAPMVVAR</sequence>
<dbReference type="InterPro" id="IPR005674">
    <property type="entry name" value="CocE/Ser_esterase"/>
</dbReference>
<proteinExistence type="predicted"/>
<dbReference type="Gene3D" id="2.60.120.260">
    <property type="entry name" value="Galactose-binding domain-like"/>
    <property type="match status" value="1"/>
</dbReference>
<evidence type="ECO:0000259" key="2">
    <source>
        <dbReference type="SMART" id="SM00939"/>
    </source>
</evidence>
<dbReference type="Proteomes" id="UP000295294">
    <property type="component" value="Plasmid unnamed1"/>
</dbReference>
<name>A0A4P7LGH2_9BURK</name>
<dbReference type="SMART" id="SM00939">
    <property type="entry name" value="PepX_C"/>
    <property type="match status" value="1"/>
</dbReference>
<evidence type="ECO:0000256" key="1">
    <source>
        <dbReference type="ARBA" id="ARBA00022801"/>
    </source>
</evidence>
<dbReference type="SUPFAM" id="SSF53474">
    <property type="entry name" value="alpha/beta-Hydrolases"/>
    <property type="match status" value="1"/>
</dbReference>
<evidence type="ECO:0000313" key="4">
    <source>
        <dbReference type="Proteomes" id="UP000295294"/>
    </source>
</evidence>
<dbReference type="InterPro" id="IPR013736">
    <property type="entry name" value="Xaa-Pro_dipept_C"/>
</dbReference>
<dbReference type="EMBL" id="CP038636">
    <property type="protein sequence ID" value="QBY55180.1"/>
    <property type="molecule type" value="Genomic_DNA"/>
</dbReference>
<keyword evidence="3" id="KW-0614">Plasmid</keyword>
<dbReference type="AlphaFoldDB" id="A0A4P7LGH2"/>
<organism evidence="3 4">
    <name type="scientific">Cupriavidus oxalaticus</name>
    <dbReference type="NCBI Taxonomy" id="96344"/>
    <lineage>
        <taxon>Bacteria</taxon>
        <taxon>Pseudomonadati</taxon>
        <taxon>Pseudomonadota</taxon>
        <taxon>Betaproteobacteria</taxon>
        <taxon>Burkholderiales</taxon>
        <taxon>Burkholderiaceae</taxon>
        <taxon>Cupriavidus</taxon>
    </lineage>
</organism>
<dbReference type="Pfam" id="PF02129">
    <property type="entry name" value="Peptidase_S15"/>
    <property type="match status" value="1"/>
</dbReference>
<dbReference type="InterPro" id="IPR000383">
    <property type="entry name" value="Xaa-Pro-like_dom"/>
</dbReference>
<dbReference type="GO" id="GO:0008239">
    <property type="term" value="F:dipeptidyl-peptidase activity"/>
    <property type="evidence" value="ECO:0007669"/>
    <property type="project" value="InterPro"/>
</dbReference>
<dbReference type="InterPro" id="IPR029058">
    <property type="entry name" value="AB_hydrolase_fold"/>
</dbReference>
<feature type="domain" description="Xaa-Pro dipeptidyl-peptidase C-terminal" evidence="2">
    <location>
        <begin position="207"/>
        <end position="406"/>
    </location>
</feature>
<dbReference type="OrthoDB" id="9806163at2"/>
<accession>A0A4P7LGH2</accession>
<evidence type="ECO:0000313" key="3">
    <source>
        <dbReference type="EMBL" id="QBY55180.1"/>
    </source>
</evidence>
<dbReference type="Pfam" id="PF08530">
    <property type="entry name" value="PepX_C"/>
    <property type="match status" value="1"/>
</dbReference>
<gene>
    <name evidence="3" type="ORF">E0W60_29070</name>
</gene>